<dbReference type="Proteomes" id="UP000004459">
    <property type="component" value="Unassembled WGS sequence"/>
</dbReference>
<sequence>MKISFLIRAELWYNSRKAAITLAFQPFFPPLAGQPKNRAHYTIPLMLPGIMSES</sequence>
<gene>
    <name evidence="1" type="ORF">HMPREF0372_01593</name>
</gene>
<evidence type="ECO:0000313" key="1">
    <source>
        <dbReference type="EMBL" id="EHM52246.1"/>
    </source>
</evidence>
<reference evidence="1 2" key="1">
    <citation type="submission" date="2011-08" db="EMBL/GenBank/DDBJ databases">
        <authorList>
            <person name="Weinstock G."/>
            <person name="Sodergren E."/>
            <person name="Clifton S."/>
            <person name="Fulton L."/>
            <person name="Fulton B."/>
            <person name="Courtney L."/>
            <person name="Fronick C."/>
            <person name="Harrison M."/>
            <person name="Strong C."/>
            <person name="Farmer C."/>
            <person name="Delahaunty K."/>
            <person name="Markovic C."/>
            <person name="Hall O."/>
            <person name="Minx P."/>
            <person name="Tomlinson C."/>
            <person name="Mitreva M."/>
            <person name="Hou S."/>
            <person name="Chen J."/>
            <person name="Wollam A."/>
            <person name="Pepin K.H."/>
            <person name="Johnson M."/>
            <person name="Bhonagiri V."/>
            <person name="Zhang X."/>
            <person name="Suruliraj S."/>
            <person name="Warren W."/>
            <person name="Chinwalla A."/>
            <person name="Mardis E.R."/>
            <person name="Wilson R.K."/>
        </authorList>
    </citation>
    <scope>NUCLEOTIDE SEQUENCE [LARGE SCALE GENOMIC DNA]</scope>
    <source>
        <strain evidence="1 2">ATCC 29863</strain>
    </source>
</reference>
<proteinExistence type="predicted"/>
<dbReference type="HOGENOM" id="CLU_3042197_0_0_9"/>
<dbReference type="EMBL" id="AGCK01000118">
    <property type="protein sequence ID" value="EHM52246.1"/>
    <property type="molecule type" value="Genomic_DNA"/>
</dbReference>
<dbReference type="AlphaFoldDB" id="G9YQ00"/>
<evidence type="ECO:0000313" key="2">
    <source>
        <dbReference type="Proteomes" id="UP000004459"/>
    </source>
</evidence>
<protein>
    <submittedName>
        <fullName evidence="1">Uncharacterized protein</fullName>
    </submittedName>
</protein>
<organism evidence="1 2">
    <name type="scientific">Flavonifractor plautii ATCC 29863</name>
    <dbReference type="NCBI Taxonomy" id="411475"/>
    <lineage>
        <taxon>Bacteria</taxon>
        <taxon>Bacillati</taxon>
        <taxon>Bacillota</taxon>
        <taxon>Clostridia</taxon>
        <taxon>Eubacteriales</taxon>
        <taxon>Oscillospiraceae</taxon>
        <taxon>Flavonifractor</taxon>
    </lineage>
</organism>
<comment type="caution">
    <text evidence="1">The sequence shown here is derived from an EMBL/GenBank/DDBJ whole genome shotgun (WGS) entry which is preliminary data.</text>
</comment>
<accession>G9YQ00</accession>
<name>G9YQ00_FLAPL</name>